<feature type="region of interest" description="Disordered" evidence="1">
    <location>
        <begin position="284"/>
        <end position="386"/>
    </location>
</feature>
<evidence type="ECO:0000313" key="2">
    <source>
        <dbReference type="EMBL" id="CCO20117.1"/>
    </source>
</evidence>
<dbReference type="KEGG" id="bpg:Bathy16g00940"/>
<dbReference type="Proteomes" id="UP000198341">
    <property type="component" value="Chromosome 16"/>
</dbReference>
<proteinExistence type="predicted"/>
<accession>K8EPD3</accession>
<evidence type="ECO:0000256" key="1">
    <source>
        <dbReference type="SAM" id="MobiDB-lite"/>
    </source>
</evidence>
<feature type="region of interest" description="Disordered" evidence="1">
    <location>
        <begin position="112"/>
        <end position="186"/>
    </location>
</feature>
<name>K8EPD3_9CHLO</name>
<feature type="compositionally biased region" description="Polar residues" evidence="1">
    <location>
        <begin position="168"/>
        <end position="186"/>
    </location>
</feature>
<feature type="compositionally biased region" description="Polar residues" evidence="1">
    <location>
        <begin position="112"/>
        <end position="129"/>
    </location>
</feature>
<feature type="compositionally biased region" description="Basic and acidic residues" evidence="1">
    <location>
        <begin position="335"/>
        <end position="351"/>
    </location>
</feature>
<protein>
    <submittedName>
        <fullName evidence="2">Uncharacterized protein</fullName>
    </submittedName>
</protein>
<feature type="compositionally biased region" description="Low complexity" evidence="1">
    <location>
        <begin position="142"/>
        <end position="151"/>
    </location>
</feature>
<dbReference type="RefSeq" id="XP_007508500.1">
    <property type="nucleotide sequence ID" value="XM_007508438.1"/>
</dbReference>
<keyword evidence="3" id="KW-1185">Reference proteome</keyword>
<reference evidence="2 3" key="1">
    <citation type="submission" date="2011-10" db="EMBL/GenBank/DDBJ databases">
        <authorList>
            <person name="Genoscope - CEA"/>
        </authorList>
    </citation>
    <scope>NUCLEOTIDE SEQUENCE [LARGE SCALE GENOMIC DNA]</scope>
    <source>
        <strain evidence="2 3">RCC 1105</strain>
    </source>
</reference>
<gene>
    <name evidence="2" type="ordered locus">Bathy16g00940</name>
</gene>
<dbReference type="GeneID" id="19011192"/>
<dbReference type="EMBL" id="FO082263">
    <property type="protein sequence ID" value="CCO20117.1"/>
    <property type="molecule type" value="Genomic_DNA"/>
</dbReference>
<dbReference type="AlphaFoldDB" id="K8EPD3"/>
<organism evidence="2 3">
    <name type="scientific">Bathycoccus prasinos</name>
    <dbReference type="NCBI Taxonomy" id="41875"/>
    <lineage>
        <taxon>Eukaryota</taxon>
        <taxon>Viridiplantae</taxon>
        <taxon>Chlorophyta</taxon>
        <taxon>Mamiellophyceae</taxon>
        <taxon>Mamiellales</taxon>
        <taxon>Bathycoccaceae</taxon>
        <taxon>Bathycoccus</taxon>
    </lineage>
</organism>
<feature type="compositionally biased region" description="Acidic residues" evidence="1">
    <location>
        <begin position="311"/>
        <end position="328"/>
    </location>
</feature>
<evidence type="ECO:0000313" key="3">
    <source>
        <dbReference type="Proteomes" id="UP000198341"/>
    </source>
</evidence>
<sequence length="623" mass="69534">MRPIVDKRVDDSPEYNVARDRFLGTTTTSATNASPTLRRDGMLGGAVKKPFGFVQYYGGDKEMVFTPNSPNKSRLSSTIQTTTTKNHLHHHHYPLKCLDANAILMASPSLNKTNATSGGDNTTRRNNSMVFGRYDEKSDTMTTTNKRGNNTNKRDDDDDREEDEKNTFTPEISSTTTHANTQNQSKIPTSPVLSLLRTMFSSWNYPNNGTTVIAAEDILSPAADTAKFECGRTPKSSPVDFNASCDDNTHETAFANALFISEASKRLQKICNDQRTRALLDASASGISPGSSRILIDEQICGDGGGGSNSSDDDDDEDNGKEEEEEEVESVHPSPKKEEVIIAVEQEREYSEPTPITPMSSTSMPTRALFSSPGKASLTDDDDEEEVKKLEMTTDDDVDDDYDDEKYMLFYAKLKTSIKISAERYIRAAKRCSGDKVARENFCYKLWHHEAFSELFLSATFTALCELSLRLRSAIVWNAANNGIEAVGIESAYFLNYYVDQIGKCLGTAMTTAASSTSSSHSTFVTTNATIVRNYDDKFIYSCVAYAIAYVFVHSLFFLFRVQSPPRSDDKSTFLHSSLEQKISLFQQKLIQNFTPVKRFMEKKKARWDLVRNNVDEEDIKDA</sequence>